<evidence type="ECO:0000256" key="1">
    <source>
        <dbReference type="PIRSR" id="PIRSR613078-3"/>
    </source>
</evidence>
<gene>
    <name evidence="2" type="ORF">SAMN05216548_104143</name>
</gene>
<accession>A0A1H9FKN2</accession>
<sequence length="197" mass="20912">MTTILLVRHATHDRLSRMLVGRMPGVGLSGEGREQAGRTGAALSRESVRAVLTSPVQRAVETAGSIAVATGCPASVRDGLAEIDFGEWTGRSFAELEADPRWARWNEMRGEARVPGGESMAEVQGRIVAVIDAIQQEHADGNVVLVSHGDVIKAALAHYLGLSLDCILRFDVSPASISRIAVGPWGGRVLNINEVPG</sequence>
<dbReference type="SMART" id="SM00855">
    <property type="entry name" value="PGAM"/>
    <property type="match status" value="1"/>
</dbReference>
<dbReference type="STRING" id="1855383.SAMN05216548_104143"/>
<dbReference type="InterPro" id="IPR050275">
    <property type="entry name" value="PGM_Phosphatase"/>
</dbReference>
<dbReference type="Proteomes" id="UP000199647">
    <property type="component" value="Unassembled WGS sequence"/>
</dbReference>
<dbReference type="GO" id="GO:0005737">
    <property type="term" value="C:cytoplasm"/>
    <property type="evidence" value="ECO:0007669"/>
    <property type="project" value="TreeGrafter"/>
</dbReference>
<dbReference type="SUPFAM" id="SSF53254">
    <property type="entry name" value="Phosphoglycerate mutase-like"/>
    <property type="match status" value="1"/>
</dbReference>
<protein>
    <submittedName>
        <fullName evidence="2">Probable phosphoglycerate mutase</fullName>
    </submittedName>
</protein>
<reference evidence="2 3" key="1">
    <citation type="submission" date="2016-10" db="EMBL/GenBank/DDBJ databases">
        <authorList>
            <person name="de Groot N.N."/>
        </authorList>
    </citation>
    <scope>NUCLEOTIDE SEQUENCE [LARGE SCALE GENOMIC DNA]</scope>
    <source>
        <strain evidence="2 3">A52C2</strain>
    </source>
</reference>
<dbReference type="CDD" id="cd07067">
    <property type="entry name" value="HP_PGM_like"/>
    <property type="match status" value="1"/>
</dbReference>
<dbReference type="Pfam" id="PF00300">
    <property type="entry name" value="His_Phos_1"/>
    <property type="match status" value="1"/>
</dbReference>
<name>A0A1H9FKN2_9HYPH</name>
<dbReference type="OrthoDB" id="9781415at2"/>
<dbReference type="GO" id="GO:0016791">
    <property type="term" value="F:phosphatase activity"/>
    <property type="evidence" value="ECO:0007669"/>
    <property type="project" value="TreeGrafter"/>
</dbReference>
<dbReference type="PANTHER" id="PTHR48100">
    <property type="entry name" value="BROAD-SPECIFICITY PHOSPHATASE YOR283W-RELATED"/>
    <property type="match status" value="1"/>
</dbReference>
<evidence type="ECO:0000313" key="3">
    <source>
        <dbReference type="Proteomes" id="UP000199647"/>
    </source>
</evidence>
<dbReference type="PANTHER" id="PTHR48100:SF1">
    <property type="entry name" value="HISTIDINE PHOSPHATASE FAMILY PROTEIN-RELATED"/>
    <property type="match status" value="1"/>
</dbReference>
<dbReference type="InterPro" id="IPR029033">
    <property type="entry name" value="His_PPase_superfam"/>
</dbReference>
<dbReference type="RefSeq" id="WP_092496015.1">
    <property type="nucleotide sequence ID" value="NZ_FOFG01000004.1"/>
</dbReference>
<proteinExistence type="predicted"/>
<dbReference type="InterPro" id="IPR013078">
    <property type="entry name" value="His_Pase_superF_clade-1"/>
</dbReference>
<keyword evidence="3" id="KW-1185">Reference proteome</keyword>
<organism evidence="2 3">
    <name type="scientific">Faunimonas pinastri</name>
    <dbReference type="NCBI Taxonomy" id="1855383"/>
    <lineage>
        <taxon>Bacteria</taxon>
        <taxon>Pseudomonadati</taxon>
        <taxon>Pseudomonadota</taxon>
        <taxon>Alphaproteobacteria</taxon>
        <taxon>Hyphomicrobiales</taxon>
        <taxon>Afifellaceae</taxon>
        <taxon>Faunimonas</taxon>
    </lineage>
</organism>
<feature type="site" description="Transition state stabilizer" evidence="1">
    <location>
        <position position="148"/>
    </location>
</feature>
<dbReference type="AlphaFoldDB" id="A0A1H9FKN2"/>
<dbReference type="Gene3D" id="3.40.50.1240">
    <property type="entry name" value="Phosphoglycerate mutase-like"/>
    <property type="match status" value="1"/>
</dbReference>
<evidence type="ECO:0000313" key="2">
    <source>
        <dbReference type="EMBL" id="SEQ38365.1"/>
    </source>
</evidence>
<dbReference type="EMBL" id="FOFG01000004">
    <property type="protein sequence ID" value="SEQ38365.1"/>
    <property type="molecule type" value="Genomic_DNA"/>
</dbReference>